<keyword evidence="1" id="KW-0472">Membrane</keyword>
<dbReference type="RefSeq" id="WP_136575029.1">
    <property type="nucleotide sequence ID" value="NZ_STFF01000001.1"/>
</dbReference>
<comment type="caution">
    <text evidence="2">The sequence shown here is derived from an EMBL/GenBank/DDBJ whole genome shotgun (WGS) entry which is preliminary data.</text>
</comment>
<feature type="transmembrane region" description="Helical" evidence="1">
    <location>
        <begin position="21"/>
        <end position="47"/>
    </location>
</feature>
<reference evidence="2 3" key="1">
    <citation type="submission" date="2019-04" db="EMBL/GenBank/DDBJ databases">
        <title>Niastella caeni sp. nov., isolated from activated sludge.</title>
        <authorList>
            <person name="Sheng M."/>
        </authorList>
    </citation>
    <scope>NUCLEOTIDE SEQUENCE [LARGE SCALE GENOMIC DNA]</scope>
    <source>
        <strain evidence="2 3">HX-2-15</strain>
    </source>
</reference>
<keyword evidence="1" id="KW-0812">Transmembrane</keyword>
<keyword evidence="1" id="KW-1133">Transmembrane helix</keyword>
<accession>A0A4V4H1I0</accession>
<dbReference type="Proteomes" id="UP000306918">
    <property type="component" value="Unassembled WGS sequence"/>
</dbReference>
<keyword evidence="3" id="KW-1185">Reference proteome</keyword>
<sequence length="90" mass="10183">MEHCILVVGERTPLPHLGASLFFQLLAVCLGSLLFSQAAGHVATDAAKELMGYLLPQGTLEYFYKIRIVYKWPIIIFQCVFMQLSLLTMY</sequence>
<dbReference type="EMBL" id="STFF01000001">
    <property type="protein sequence ID" value="THU40536.1"/>
    <property type="molecule type" value="Genomic_DNA"/>
</dbReference>
<dbReference type="AlphaFoldDB" id="A0A4V4H1I0"/>
<protein>
    <submittedName>
        <fullName evidence="2">Uncharacterized protein</fullName>
    </submittedName>
</protein>
<proteinExistence type="predicted"/>
<evidence type="ECO:0000313" key="2">
    <source>
        <dbReference type="EMBL" id="THU40536.1"/>
    </source>
</evidence>
<gene>
    <name evidence="2" type="ORF">FAM09_00010</name>
</gene>
<name>A0A4V4H1I0_9BACT</name>
<evidence type="ECO:0000313" key="3">
    <source>
        <dbReference type="Proteomes" id="UP000306918"/>
    </source>
</evidence>
<feature type="transmembrane region" description="Helical" evidence="1">
    <location>
        <begin position="68"/>
        <end position="87"/>
    </location>
</feature>
<organism evidence="2 3">
    <name type="scientific">Niastella caeni</name>
    <dbReference type="NCBI Taxonomy" id="2569763"/>
    <lineage>
        <taxon>Bacteria</taxon>
        <taxon>Pseudomonadati</taxon>
        <taxon>Bacteroidota</taxon>
        <taxon>Chitinophagia</taxon>
        <taxon>Chitinophagales</taxon>
        <taxon>Chitinophagaceae</taxon>
        <taxon>Niastella</taxon>
    </lineage>
</organism>
<evidence type="ECO:0000256" key="1">
    <source>
        <dbReference type="SAM" id="Phobius"/>
    </source>
</evidence>